<gene>
    <name evidence="1" type="ORF">C8D95_102138</name>
</gene>
<comment type="caution">
    <text evidence="1">The sequence shown here is derived from an EMBL/GenBank/DDBJ whole genome shotgun (WGS) entry which is preliminary data.</text>
</comment>
<sequence>MAASIEPFAACDAACIASWARLSERGINAAHWRSILDWNCAMACDRKGAGGVSNWLLQPPQEEHNDRESCADSRKALRSGTNVGTLLRLLDG</sequence>
<reference evidence="1 2" key="1">
    <citation type="submission" date="2018-05" db="EMBL/GenBank/DDBJ databases">
        <title>Genomic Encyclopedia of Type Strains, Phase IV (KMG-IV): sequencing the most valuable type-strain genomes for metagenomic binning, comparative biology and taxonomic classification.</title>
        <authorList>
            <person name="Goeker M."/>
        </authorList>
    </citation>
    <scope>NUCLEOTIDE SEQUENCE [LARGE SCALE GENOMIC DNA]</scope>
    <source>
        <strain evidence="1 2">DSM 103371</strain>
    </source>
</reference>
<dbReference type="EMBL" id="QGGV01000002">
    <property type="protein sequence ID" value="PWK57495.1"/>
    <property type="molecule type" value="Genomic_DNA"/>
</dbReference>
<dbReference type="Proteomes" id="UP000245390">
    <property type="component" value="Unassembled WGS sequence"/>
</dbReference>
<proteinExistence type="predicted"/>
<dbReference type="KEGG" id="salo:EF888_13475"/>
<protein>
    <submittedName>
        <fullName evidence="1">Uncharacterized protein</fullName>
    </submittedName>
</protein>
<dbReference type="RefSeq" id="WP_126918576.1">
    <property type="nucleotide sequence ID" value="NZ_CP034588.1"/>
</dbReference>
<keyword evidence="2" id="KW-1185">Reference proteome</keyword>
<name>A0A316GBA8_9RHOB</name>
<accession>A0A316GBA8</accession>
<evidence type="ECO:0000313" key="1">
    <source>
        <dbReference type="EMBL" id="PWK57495.1"/>
    </source>
</evidence>
<organism evidence="1 2">
    <name type="scientific">Silicimonas algicola</name>
    <dbReference type="NCBI Taxonomy" id="1826607"/>
    <lineage>
        <taxon>Bacteria</taxon>
        <taxon>Pseudomonadati</taxon>
        <taxon>Pseudomonadota</taxon>
        <taxon>Alphaproteobacteria</taxon>
        <taxon>Rhodobacterales</taxon>
        <taxon>Paracoccaceae</taxon>
    </lineage>
</organism>
<evidence type="ECO:0000313" key="2">
    <source>
        <dbReference type="Proteomes" id="UP000245390"/>
    </source>
</evidence>
<dbReference type="AlphaFoldDB" id="A0A316GBA8"/>